<evidence type="ECO:0000256" key="1">
    <source>
        <dbReference type="SAM" id="Phobius"/>
    </source>
</evidence>
<dbReference type="RefSeq" id="WP_295688830.1">
    <property type="nucleotide sequence ID" value="NZ_BAABGL010000003.1"/>
</dbReference>
<keyword evidence="3" id="KW-1185">Reference proteome</keyword>
<organism evidence="2 3">
    <name type="scientific">Brevibacterium pityocampae</name>
    <dbReference type="NCBI Taxonomy" id="506594"/>
    <lineage>
        <taxon>Bacteria</taxon>
        <taxon>Bacillati</taxon>
        <taxon>Actinomycetota</taxon>
        <taxon>Actinomycetes</taxon>
        <taxon>Micrococcales</taxon>
        <taxon>Brevibacteriaceae</taxon>
        <taxon>Brevibacterium</taxon>
    </lineage>
</organism>
<name>A0ABP8J6H6_9MICO</name>
<dbReference type="Proteomes" id="UP001500642">
    <property type="component" value="Unassembled WGS sequence"/>
</dbReference>
<dbReference type="InterPro" id="IPR021517">
    <property type="entry name" value="DUF3180"/>
</dbReference>
<keyword evidence="1" id="KW-0472">Membrane</keyword>
<sequence>MKQTTSTQLFSWGFVGLLASLAFHYVWESLGQALPGLPWPAILGMIVLSLVLLVLGWPIKKWNDGDRSRDIDHVAAARTAMLAKAASLTGSLLTGWYLGAAAYLFISAGGVRASAALGMLLAVAASAILMIVGLIVESYCTLPPDDTAGADPA</sequence>
<dbReference type="EMBL" id="BAABGL010000003">
    <property type="protein sequence ID" value="GAA4385920.1"/>
    <property type="molecule type" value="Genomic_DNA"/>
</dbReference>
<reference evidence="3" key="1">
    <citation type="journal article" date="2019" name="Int. J. Syst. Evol. Microbiol.">
        <title>The Global Catalogue of Microorganisms (GCM) 10K type strain sequencing project: providing services to taxonomists for standard genome sequencing and annotation.</title>
        <authorList>
            <consortium name="The Broad Institute Genomics Platform"/>
            <consortium name="The Broad Institute Genome Sequencing Center for Infectious Disease"/>
            <person name="Wu L."/>
            <person name="Ma J."/>
        </authorList>
    </citation>
    <scope>NUCLEOTIDE SEQUENCE [LARGE SCALE GENOMIC DNA]</scope>
    <source>
        <strain evidence="3">JCM 17808</strain>
    </source>
</reference>
<feature type="transmembrane region" description="Helical" evidence="1">
    <location>
        <begin position="88"/>
        <end position="109"/>
    </location>
</feature>
<feature type="transmembrane region" description="Helical" evidence="1">
    <location>
        <begin position="39"/>
        <end position="59"/>
    </location>
</feature>
<feature type="transmembrane region" description="Helical" evidence="1">
    <location>
        <begin position="115"/>
        <end position="136"/>
    </location>
</feature>
<feature type="transmembrane region" description="Helical" evidence="1">
    <location>
        <begin position="9"/>
        <end position="27"/>
    </location>
</feature>
<evidence type="ECO:0000313" key="3">
    <source>
        <dbReference type="Proteomes" id="UP001500642"/>
    </source>
</evidence>
<gene>
    <name evidence="2" type="ORF">GCM10023167_08300</name>
</gene>
<comment type="caution">
    <text evidence="2">The sequence shown here is derived from an EMBL/GenBank/DDBJ whole genome shotgun (WGS) entry which is preliminary data.</text>
</comment>
<keyword evidence="1" id="KW-0812">Transmembrane</keyword>
<evidence type="ECO:0000313" key="2">
    <source>
        <dbReference type="EMBL" id="GAA4385920.1"/>
    </source>
</evidence>
<protein>
    <submittedName>
        <fullName evidence="2">DUF3180 domain-containing protein</fullName>
    </submittedName>
</protein>
<keyword evidence="1" id="KW-1133">Transmembrane helix</keyword>
<accession>A0ABP8J6H6</accession>
<dbReference type="Pfam" id="PF11377">
    <property type="entry name" value="DUF3180"/>
    <property type="match status" value="1"/>
</dbReference>
<proteinExistence type="predicted"/>